<gene>
    <name evidence="9" type="ORF">LMG28138_05566</name>
</gene>
<keyword evidence="6" id="KW-0443">Lipid metabolism</keyword>
<evidence type="ECO:0000256" key="4">
    <source>
        <dbReference type="ARBA" id="ARBA00022857"/>
    </source>
</evidence>
<dbReference type="PRINTS" id="PR00080">
    <property type="entry name" value="SDRFAMILY"/>
</dbReference>
<accession>A0A6S7BM25</accession>
<keyword evidence="3" id="KW-0276">Fatty acid metabolism</keyword>
<evidence type="ECO:0000256" key="7">
    <source>
        <dbReference type="ARBA" id="ARBA00023160"/>
    </source>
</evidence>
<dbReference type="SUPFAM" id="SSF51735">
    <property type="entry name" value="NAD(P)-binding Rossmann-fold domains"/>
    <property type="match status" value="1"/>
</dbReference>
<comment type="similarity">
    <text evidence="8">Belongs to the short-chain dehydrogenases/reductases (SDR) family.</text>
</comment>
<dbReference type="PIRSF" id="PIRSF000126">
    <property type="entry name" value="11-beta-HSD1"/>
    <property type="match status" value="1"/>
</dbReference>
<dbReference type="CDD" id="cd05233">
    <property type="entry name" value="SDR_c"/>
    <property type="match status" value="1"/>
</dbReference>
<dbReference type="InterPro" id="IPR002347">
    <property type="entry name" value="SDR_fam"/>
</dbReference>
<reference evidence="9 10" key="1">
    <citation type="submission" date="2020-04" db="EMBL/GenBank/DDBJ databases">
        <authorList>
            <person name="De Canck E."/>
        </authorList>
    </citation>
    <scope>NUCLEOTIDE SEQUENCE [LARGE SCALE GENOMIC DNA]</scope>
    <source>
        <strain evidence="9 10">LMG 28138</strain>
    </source>
</reference>
<name>A0A6S7BM25_9BURK</name>
<proteinExistence type="inferred from homology"/>
<dbReference type="Pfam" id="PF00106">
    <property type="entry name" value="adh_short"/>
    <property type="match status" value="1"/>
</dbReference>
<keyword evidence="5" id="KW-0560">Oxidoreductase</keyword>
<dbReference type="PRINTS" id="PR00081">
    <property type="entry name" value="GDHRDH"/>
</dbReference>
<dbReference type="PANTHER" id="PTHR43086">
    <property type="entry name" value="VERY-LONG-CHAIN 3-OXOOACYL-COA REDUCTASE"/>
    <property type="match status" value="1"/>
</dbReference>
<dbReference type="PANTHER" id="PTHR43086:SF2">
    <property type="entry name" value="HYDROXYSTEROID DEHYDROGENASE-LIKE PROTEIN 1"/>
    <property type="match status" value="1"/>
</dbReference>
<organism evidence="9 10">
    <name type="scientific">Pararobbsia alpina</name>
    <dbReference type="NCBI Taxonomy" id="621374"/>
    <lineage>
        <taxon>Bacteria</taxon>
        <taxon>Pseudomonadati</taxon>
        <taxon>Pseudomonadota</taxon>
        <taxon>Betaproteobacteria</taxon>
        <taxon>Burkholderiales</taxon>
        <taxon>Burkholderiaceae</taxon>
        <taxon>Pararobbsia</taxon>
    </lineage>
</organism>
<dbReference type="PROSITE" id="PS00061">
    <property type="entry name" value="ADH_SHORT"/>
    <property type="match status" value="1"/>
</dbReference>
<evidence type="ECO:0000256" key="8">
    <source>
        <dbReference type="RuleBase" id="RU000363"/>
    </source>
</evidence>
<evidence type="ECO:0000256" key="1">
    <source>
        <dbReference type="ARBA" id="ARBA00005194"/>
    </source>
</evidence>
<dbReference type="GO" id="GO:0016491">
    <property type="term" value="F:oxidoreductase activity"/>
    <property type="evidence" value="ECO:0007669"/>
    <property type="project" value="UniProtKB-KW"/>
</dbReference>
<dbReference type="Gene3D" id="3.40.50.720">
    <property type="entry name" value="NAD(P)-binding Rossmann-like Domain"/>
    <property type="match status" value="1"/>
</dbReference>
<dbReference type="InterPro" id="IPR020904">
    <property type="entry name" value="Sc_DH/Rdtase_CS"/>
</dbReference>
<evidence type="ECO:0000256" key="3">
    <source>
        <dbReference type="ARBA" id="ARBA00022832"/>
    </source>
</evidence>
<dbReference type="EMBL" id="CADIKM010000067">
    <property type="protein sequence ID" value="CAB3804751.1"/>
    <property type="molecule type" value="Genomic_DNA"/>
</dbReference>
<dbReference type="GO" id="GO:0030497">
    <property type="term" value="P:fatty acid elongation"/>
    <property type="evidence" value="ECO:0007669"/>
    <property type="project" value="TreeGrafter"/>
</dbReference>
<keyword evidence="7" id="KW-0275">Fatty acid biosynthesis</keyword>
<comment type="pathway">
    <text evidence="1">Lipid metabolism; fatty acid biosynthesis.</text>
</comment>
<dbReference type="AlphaFoldDB" id="A0A6S7BM25"/>
<evidence type="ECO:0000256" key="5">
    <source>
        <dbReference type="ARBA" id="ARBA00023002"/>
    </source>
</evidence>
<evidence type="ECO:0000313" key="10">
    <source>
        <dbReference type="Proteomes" id="UP000494115"/>
    </source>
</evidence>
<dbReference type="Proteomes" id="UP000494115">
    <property type="component" value="Unassembled WGS sequence"/>
</dbReference>
<evidence type="ECO:0000256" key="2">
    <source>
        <dbReference type="ARBA" id="ARBA00022516"/>
    </source>
</evidence>
<protein>
    <submittedName>
        <fullName evidence="9">Uncharacterized protein</fullName>
    </submittedName>
</protein>
<dbReference type="InterPro" id="IPR036291">
    <property type="entry name" value="NAD(P)-bd_dom_sf"/>
</dbReference>
<keyword evidence="4" id="KW-0521">NADP</keyword>
<sequence length="286" mass="30773">MMALMIAIMTTVMNKHDRILKEIHMTADPSVLITGASAGIGAMYADRFARRGHSLVLVARDRDRMEAIAERLRREAGVTVDILPADLTNSAELAQVEARWRDDEHIGILVNNAGASVAGSFADQSPDDLAALISLNTTALTRLASAVTPRFVQAGKGAIINIGSVVGLAPEFGLAVYGATKAFVLFLTQGLHLELGPKGIYAQAVLPSATRTEIWARSGRDVNTLPAVMEVDELVDAALVGYDRRETVTIPPLPDAEQWSTFDAARLAMLPNFMQAHAAERYRNAA</sequence>
<evidence type="ECO:0000256" key="6">
    <source>
        <dbReference type="ARBA" id="ARBA00023098"/>
    </source>
</evidence>
<evidence type="ECO:0000313" key="9">
    <source>
        <dbReference type="EMBL" id="CAB3804751.1"/>
    </source>
</evidence>
<keyword evidence="10" id="KW-1185">Reference proteome</keyword>
<keyword evidence="2" id="KW-0444">Lipid biosynthesis</keyword>